<accession>A0A1E1LJ06</accession>
<reference evidence="2" key="1">
    <citation type="submission" date="2016-03" db="EMBL/GenBank/DDBJ databases">
        <authorList>
            <person name="Guldener U."/>
        </authorList>
    </citation>
    <scope>NUCLEOTIDE SEQUENCE [LARGE SCALE GENOMIC DNA]</scope>
    <source>
        <strain evidence="2">04CH-RAC-A.6.1</strain>
    </source>
</reference>
<sequence>MSRMKHWSIFMIDTCRQTSKQKSEKIILPRIATEVHSDFDIFRSKLPVIPKLWELANAKSIILRNKTYENAHNQVNRPSLLICLILRRQKENLPSVSINHNPIPDVKRALNPFAISIKGIAADMKEGCVLSLVPFPQRPWR</sequence>
<proteinExistence type="predicted"/>
<evidence type="ECO:0000313" key="2">
    <source>
        <dbReference type="Proteomes" id="UP000178912"/>
    </source>
</evidence>
<organism evidence="1 2">
    <name type="scientific">Rhynchosporium agropyri</name>
    <dbReference type="NCBI Taxonomy" id="914238"/>
    <lineage>
        <taxon>Eukaryota</taxon>
        <taxon>Fungi</taxon>
        <taxon>Dikarya</taxon>
        <taxon>Ascomycota</taxon>
        <taxon>Pezizomycotina</taxon>
        <taxon>Leotiomycetes</taxon>
        <taxon>Helotiales</taxon>
        <taxon>Ploettnerulaceae</taxon>
        <taxon>Rhynchosporium</taxon>
    </lineage>
</organism>
<gene>
    <name evidence="1" type="ORF">RAG0_14945</name>
</gene>
<dbReference type="Proteomes" id="UP000178912">
    <property type="component" value="Unassembled WGS sequence"/>
</dbReference>
<name>A0A1E1LJ06_9HELO</name>
<dbReference type="AlphaFoldDB" id="A0A1E1LJ06"/>
<protein>
    <submittedName>
        <fullName evidence="1">Uncharacterized protein</fullName>
    </submittedName>
</protein>
<keyword evidence="2" id="KW-1185">Reference proteome</keyword>
<dbReference type="EMBL" id="FJUX01000129">
    <property type="protein sequence ID" value="CZT10492.1"/>
    <property type="molecule type" value="Genomic_DNA"/>
</dbReference>
<evidence type="ECO:0000313" key="1">
    <source>
        <dbReference type="EMBL" id="CZT10492.1"/>
    </source>
</evidence>